<dbReference type="EMBL" id="JGYD01000018">
    <property type="protein sequence ID" value="KSV17955.1"/>
    <property type="molecule type" value="Genomic_DNA"/>
</dbReference>
<dbReference type="PATRIC" id="fig|61435.5.peg.935"/>
<keyword evidence="1" id="KW-0378">Hydrolase</keyword>
<dbReference type="Pfam" id="PF13483">
    <property type="entry name" value="Lactamase_B_3"/>
    <property type="match status" value="1"/>
</dbReference>
<evidence type="ECO:0000313" key="4">
    <source>
        <dbReference type="Proteomes" id="UP000218257"/>
    </source>
</evidence>
<proteinExistence type="predicted"/>
<dbReference type="GeneID" id="3229307"/>
<dbReference type="InterPro" id="IPR036866">
    <property type="entry name" value="RibonucZ/Hydroxyglut_hydro"/>
</dbReference>
<dbReference type="GO" id="GO:0016787">
    <property type="term" value="F:hydrolase activity"/>
    <property type="evidence" value="ECO:0007669"/>
    <property type="project" value="UniProtKB-KW"/>
</dbReference>
<dbReference type="Proteomes" id="UP000053577">
    <property type="component" value="Unassembled WGS sequence"/>
</dbReference>
<dbReference type="PANTHER" id="PTHR39189:SF1">
    <property type="entry name" value="UPF0173 METAL-DEPENDENT HYDROLASE YTKL"/>
    <property type="match status" value="1"/>
</dbReference>
<reference evidence="1 4" key="2">
    <citation type="journal article" date="2017" name="Sci. Rep.">
        <title>Isolation and genomic characterization of a Dehalococcoides strain suggests genomic rearrangement during culture.</title>
        <authorList>
            <person name="Yohda M."/>
            <person name="Ikegami K."/>
            <person name="Aita Y."/>
            <person name="Kitajima M."/>
            <person name="Takechi A."/>
            <person name="Iwamoto M."/>
            <person name="Fukuda T."/>
            <person name="Tamura N."/>
            <person name="Shibasaki J."/>
            <person name="Koike S."/>
            <person name="Komatsu D."/>
            <person name="Miyagi S."/>
            <person name="Nishimura M."/>
            <person name="Uchino Y."/>
            <person name="Shiroma A."/>
            <person name="Shimoji M."/>
            <person name="Tamotsu H."/>
            <person name="Ashimine N."/>
            <person name="Shinzato M."/>
            <person name="Ohki S."/>
            <person name="Nakano K."/>
            <person name="Teruya K."/>
            <person name="Satou K."/>
            <person name="Hirano T."/>
            <person name="Yagi O."/>
        </authorList>
    </citation>
    <scope>NUCLEOTIDE SEQUENCE [LARGE SCALE GENOMIC DNA]</scope>
    <source>
        <strain evidence="1 4">UCH-ATV1</strain>
    </source>
</reference>
<name>A0A0V8M2F8_9CHLR</name>
<accession>A0A0V8M2F8</accession>
<evidence type="ECO:0000313" key="2">
    <source>
        <dbReference type="EMBL" id="KSV17955.1"/>
    </source>
</evidence>
<sequence length="210" mass="22513">MEIKWLGHSCFRLKGKNTTVITDPFPSSLGFAMGKQSAEVVTVSHAHANHSFTSAIDGNPHIVSGPGEYEIGDVIILGLSTFHDDAKGSELGKNTIYQMEIDDLSICHLGDIGQGLTDSQIEELGRVDILLLPVGGGNTVSPGKAAEIMRKLEPSIVIPMHFQSDLSTSSLLPIGQFLKEIGISSLEPQSKLNITRGNLPVTTQVMLLQP</sequence>
<dbReference type="AlphaFoldDB" id="A0A0V8M2F8"/>
<dbReference type="eggNOG" id="COG2220">
    <property type="taxonomic scope" value="Bacteria"/>
</dbReference>
<dbReference type="PANTHER" id="PTHR39189">
    <property type="entry name" value="UPF0173 METAL-DEPENDENT HYDROLASE YTKL"/>
    <property type="match status" value="1"/>
</dbReference>
<gene>
    <name evidence="2" type="ORF">DA01_04750</name>
    <name evidence="1" type="ORF">DEHALATV1_1171</name>
</gene>
<dbReference type="RefSeq" id="WP_010937088.1">
    <property type="nucleotide sequence ID" value="NZ_AP017649.1"/>
</dbReference>
<evidence type="ECO:0000313" key="1">
    <source>
        <dbReference type="EMBL" id="BAZ97799.1"/>
    </source>
</evidence>
<dbReference type="SUPFAM" id="SSF56281">
    <property type="entry name" value="Metallo-hydrolase/oxidoreductase"/>
    <property type="match status" value="1"/>
</dbReference>
<reference evidence="2 3" key="1">
    <citation type="journal article" date="2015" name="Sci. Rep.">
        <title>A comparative genomics and reductive dehalogenase gene transcription study of two chloroethene-respiring bacteria, Dehalococcoides mccartyi strains MB and 11a.</title>
        <authorList>
            <person name="Low A."/>
            <person name="Shen Z."/>
            <person name="Cheng D."/>
            <person name="Rogers M.J."/>
            <person name="Lee P.K."/>
            <person name="He J."/>
        </authorList>
    </citation>
    <scope>NUCLEOTIDE SEQUENCE [LARGE SCALE GENOMIC DNA]</scope>
    <source>
        <strain evidence="2 3">MB</strain>
    </source>
</reference>
<organism evidence="2 3">
    <name type="scientific">Dehalococcoides mccartyi</name>
    <dbReference type="NCBI Taxonomy" id="61435"/>
    <lineage>
        <taxon>Bacteria</taxon>
        <taxon>Bacillati</taxon>
        <taxon>Chloroflexota</taxon>
        <taxon>Dehalococcoidia</taxon>
        <taxon>Dehalococcoidales</taxon>
        <taxon>Dehalococcoidaceae</taxon>
        <taxon>Dehalococcoides</taxon>
    </lineage>
</organism>
<evidence type="ECO:0000313" key="3">
    <source>
        <dbReference type="Proteomes" id="UP000053577"/>
    </source>
</evidence>
<dbReference type="OrthoDB" id="9789133at2"/>
<protein>
    <submittedName>
        <fullName evidence="2">Lactamase</fullName>
    </submittedName>
    <submittedName>
        <fullName evidence="1">Zn-dependent hydrolase</fullName>
    </submittedName>
</protein>
<dbReference type="Gene3D" id="3.60.15.10">
    <property type="entry name" value="Ribonuclease Z/Hydroxyacylglutathione hydrolase-like"/>
    <property type="match status" value="1"/>
</dbReference>
<dbReference type="EMBL" id="AP017649">
    <property type="protein sequence ID" value="BAZ97799.1"/>
    <property type="molecule type" value="Genomic_DNA"/>
</dbReference>
<dbReference type="Proteomes" id="UP000218257">
    <property type="component" value="Chromosome"/>
</dbReference>